<keyword evidence="3" id="KW-1185">Reference proteome</keyword>
<evidence type="ECO:0000256" key="1">
    <source>
        <dbReference type="SAM" id="MobiDB-lite"/>
    </source>
</evidence>
<dbReference type="RefSeq" id="WP_189002838.1">
    <property type="nucleotide sequence ID" value="NZ_BMOD01000007.1"/>
</dbReference>
<dbReference type="Proteomes" id="UP000632222">
    <property type="component" value="Unassembled WGS sequence"/>
</dbReference>
<feature type="region of interest" description="Disordered" evidence="1">
    <location>
        <begin position="462"/>
        <end position="604"/>
    </location>
</feature>
<sequence>MPERENLLCRELENHFIEQALASKVFNPSWHVMESLSECVRVLQARLRRTITASLMRQALQHSRSMKITQLTRAHTLSDGTQSNEAVFFELYRVLGKPAAQASHYRKHLQEQQHEVRAAILELSATSLQLSAGGGLVRFQNAGYGTDGDLDIIQVEHPDWLTVDMSPLLQQATLKSATRVAGHHQGQVVFHTRTSSATLEVTHIVPLQHLQAGPWVHLDDLLPLHRDLDCTRTAKMYHQVLLEQGYQELPGGLYHRGTLLQNRVEVTRQWRLSAEMIEQCFLPASGHEAGVVFADEAENLYRLECVAGRLQGQDLRLLFELFEVQPFMGLQISPHLGHWKISWHPVEPWRNLPGYHHVLCCPAGRLRHHPVLEHLLEQRPVGGRVEVVTSHAQPIPRDLLQMQRKGEVVLHFLPQDPVEEVYSLDARSTWACLLPDGPLEWREPTATIRRLLKLPSVVSKSSPAQLVLQPEKAEQPSDRVATHPSQTVQESSSMTHGTHATQVKAPAEQKPQHKQPYQTPRLTQKVRGIAASMKAAEKSNSKKHSTAASKRPAQLRALQVGGASKREGKLFSGQSKAEKAARLKSKPSLPKKASLEPENKISSARVSPVRWKPVAPSPSAEALKLQQQHDIPTYQNWKPEVVGAPSDEVHLRHLLEILQVEGPIHLERLLNIYAQAWVSAAGLEQRLHLTKLLDQASQKKQVVFHHAVSVEGQWAQFVRLPHTPPTVLRTRGDRSMAEIPQGEVVAAISCFSENRADFSVNRALSLLADFYGLRKLEFGVRQFFEQAYQIWQNDCVW</sequence>
<evidence type="ECO:0008006" key="4">
    <source>
        <dbReference type="Google" id="ProtNLM"/>
    </source>
</evidence>
<comment type="caution">
    <text evidence="2">The sequence shown here is derived from an EMBL/GenBank/DDBJ whole genome shotgun (WGS) entry which is preliminary data.</text>
</comment>
<feature type="compositionally biased region" description="Basic and acidic residues" evidence="1">
    <location>
        <begin position="471"/>
        <end position="481"/>
    </location>
</feature>
<feature type="compositionally biased region" description="Polar residues" evidence="1">
    <location>
        <begin position="483"/>
        <end position="501"/>
    </location>
</feature>
<protein>
    <recommendedName>
        <fullName evidence="4">Polymerase nucleotidyl transferase domain-containing protein</fullName>
    </recommendedName>
</protein>
<dbReference type="EMBL" id="BMOD01000007">
    <property type="protein sequence ID" value="GGJ36371.1"/>
    <property type="molecule type" value="Genomic_DNA"/>
</dbReference>
<reference evidence="3" key="1">
    <citation type="journal article" date="2019" name="Int. J. Syst. Evol. Microbiol.">
        <title>The Global Catalogue of Microorganisms (GCM) 10K type strain sequencing project: providing services to taxonomists for standard genome sequencing and annotation.</title>
        <authorList>
            <consortium name="The Broad Institute Genomics Platform"/>
            <consortium name="The Broad Institute Genome Sequencing Center for Infectious Disease"/>
            <person name="Wu L."/>
            <person name="Ma J."/>
        </authorList>
    </citation>
    <scope>NUCLEOTIDE SEQUENCE [LARGE SCALE GENOMIC DNA]</scope>
    <source>
        <strain evidence="3">JCM 14370</strain>
    </source>
</reference>
<accession>A0ABQ2D172</accession>
<organism evidence="2 3">
    <name type="scientific">Deinococcus roseus</name>
    <dbReference type="NCBI Taxonomy" id="392414"/>
    <lineage>
        <taxon>Bacteria</taxon>
        <taxon>Thermotogati</taxon>
        <taxon>Deinococcota</taxon>
        <taxon>Deinococci</taxon>
        <taxon>Deinococcales</taxon>
        <taxon>Deinococcaceae</taxon>
        <taxon>Deinococcus</taxon>
    </lineage>
</organism>
<evidence type="ECO:0000313" key="2">
    <source>
        <dbReference type="EMBL" id="GGJ36371.1"/>
    </source>
</evidence>
<name>A0ABQ2D172_9DEIO</name>
<proteinExistence type="predicted"/>
<gene>
    <name evidence="2" type="ORF">GCM10008938_23070</name>
</gene>
<evidence type="ECO:0000313" key="3">
    <source>
        <dbReference type="Proteomes" id="UP000632222"/>
    </source>
</evidence>